<dbReference type="InterPro" id="IPR013098">
    <property type="entry name" value="Ig_I-set"/>
</dbReference>
<dbReference type="Pfam" id="PF16095">
    <property type="entry name" value="COR-A"/>
    <property type="match status" value="1"/>
</dbReference>
<dbReference type="InterPro" id="IPR003598">
    <property type="entry name" value="Ig_sub2"/>
</dbReference>
<proteinExistence type="predicted"/>
<dbReference type="InterPro" id="IPR036179">
    <property type="entry name" value="Ig-like_dom_sf"/>
</dbReference>
<keyword evidence="3" id="KW-0597">Phosphoprotein</keyword>
<dbReference type="Gene3D" id="3.40.50.300">
    <property type="entry name" value="P-loop containing nucleotide triphosphate hydrolases"/>
    <property type="match status" value="1"/>
</dbReference>
<gene>
    <name evidence="7" type="ORF">MEDL_13800</name>
</gene>
<keyword evidence="4" id="KW-0677">Repeat</keyword>
<comment type="caution">
    <text evidence="7">The sequence shown here is derived from an EMBL/GenBank/DDBJ whole genome shotgun (WGS) entry which is preliminary data.</text>
</comment>
<dbReference type="AlphaFoldDB" id="A0A8S3QQW2"/>
<dbReference type="SMART" id="SM00409">
    <property type="entry name" value="IG"/>
    <property type="match status" value="3"/>
</dbReference>
<dbReference type="SUPFAM" id="SSF48726">
    <property type="entry name" value="Immunoglobulin"/>
    <property type="match status" value="3"/>
</dbReference>
<dbReference type="InterPro" id="IPR003599">
    <property type="entry name" value="Ig_sub"/>
</dbReference>
<dbReference type="PRINTS" id="PR00449">
    <property type="entry name" value="RASTRNSFRMNG"/>
</dbReference>
<dbReference type="PANTHER" id="PTHR35971:SF5">
    <property type="entry name" value="OBSCURIN LIKE CYTOSKELETAL ADAPTOR 1"/>
    <property type="match status" value="1"/>
</dbReference>
<dbReference type="InterPro" id="IPR032171">
    <property type="entry name" value="COR-A"/>
</dbReference>
<keyword evidence="5" id="KW-1015">Disulfide bond</keyword>
<dbReference type="OrthoDB" id="6107607at2759"/>
<feature type="domain" description="Ig-like" evidence="6">
    <location>
        <begin position="404"/>
        <end position="487"/>
    </location>
</feature>
<dbReference type="InterPro" id="IPR007110">
    <property type="entry name" value="Ig-like_dom"/>
</dbReference>
<dbReference type="Gene3D" id="2.60.40.10">
    <property type="entry name" value="Immunoglobulins"/>
    <property type="match status" value="3"/>
</dbReference>
<comment type="subcellular location">
    <subcellularLocation>
        <location evidence="1">Cytoplasm</location>
    </subcellularLocation>
</comment>
<dbReference type="SMART" id="SM00408">
    <property type="entry name" value="IGc2"/>
    <property type="match status" value="3"/>
</dbReference>
<dbReference type="PANTHER" id="PTHR35971">
    <property type="entry name" value="SI:DKEY-31G6.6"/>
    <property type="match status" value="1"/>
</dbReference>
<dbReference type="Pfam" id="PF08477">
    <property type="entry name" value="Roc"/>
    <property type="match status" value="1"/>
</dbReference>
<dbReference type="Proteomes" id="UP000683360">
    <property type="component" value="Unassembled WGS sequence"/>
</dbReference>
<dbReference type="SUPFAM" id="SSF52540">
    <property type="entry name" value="P-loop containing nucleoside triphosphate hydrolases"/>
    <property type="match status" value="1"/>
</dbReference>
<dbReference type="EMBL" id="CAJPWZ010000709">
    <property type="protein sequence ID" value="CAG2199073.1"/>
    <property type="molecule type" value="Genomic_DNA"/>
</dbReference>
<evidence type="ECO:0000313" key="7">
    <source>
        <dbReference type="EMBL" id="CAG2199073.1"/>
    </source>
</evidence>
<dbReference type="InterPro" id="IPR036388">
    <property type="entry name" value="WH-like_DNA-bd_sf"/>
</dbReference>
<evidence type="ECO:0000256" key="2">
    <source>
        <dbReference type="ARBA" id="ARBA00022490"/>
    </source>
</evidence>
<evidence type="ECO:0000313" key="8">
    <source>
        <dbReference type="Proteomes" id="UP000683360"/>
    </source>
</evidence>
<evidence type="ECO:0000259" key="6">
    <source>
        <dbReference type="PROSITE" id="PS50835"/>
    </source>
</evidence>
<sequence>MVFRFLILVHVCTAFPLKCPEPAQWSTRARGFCPDPSKYFCLKNDLINGYSENCTIFDFLQPGRKHVLRGGLDADICSSERYQPWPIIFYTNVSTNCIFLKSACNEEGQVVYDNGNRNTDITCRCDYTRGYDFIVKPRNRCFCVPSEEDCSCHLKTCHKATDKLSPDYKCLHAENNITVSECKPIINERINSASNETEFISRREHISNNGLIIVFSMIVLTDELLDRYWREAYFLYKPCSHTTIIEGDDFELTYQLSTHRVPIRFLRNGHLITEGKNVTRRIAGRWKTLLITGVTMNDAGLYCLEVSNNKSEPVKLSVQRVFTSKIEPQECIEGNTIQLTCSVYADNIEVKWYKEEHEIQCQRCLITSSEHDRMLTIKNTTVGDSGMYHVKANNVQMKIPVTVKAIITRPLENVTIMEGLDTILECETEEENCPVQWLKNDKEISNQSDRIKMIGKIHRLTILQTSLEDSGTYTVKTKGRTSHAVLTVKEMPATIKQMSVQEREEFLKAAKSGTAIRYDCRGMIVGENGVGKTCLLRRLLNEKIDDVRSTDGITILRRKCRFNIQSGEWQFPTEGQLPQPSLSGQSEEYADCGFWDFAGQKEFYATHQTFLCTNAVYLLVVDISRDFKTKTFNNMIEKEFKNVGEYIDFWLDNIHCYSIDDNNISSHYNEDGLINPPVIIVCTGIDKIAEPERDKRTKLFQEHLSEDLHANDKRRHLRKVHFLSNTFPKDYVQEFQRLRENIFSEAMALDNWGEQLPTRWIVLEKEMYMRQNKHVIKYTDAKELATDCSFPDVAETTSELESFLKYEHDIGNIIFFKDVNNFIVLDPEWLANVFRCFVSHQYKDELIGMPEWAILTKTGMLKEKLIDILLKKLPSVTSTEHKEFILKVMEKFDIIVRPKMMTGNMTYICHA</sequence>
<protein>
    <recommendedName>
        <fullName evidence="6">Ig-like domain-containing protein</fullName>
    </recommendedName>
</protein>
<dbReference type="InterPro" id="IPR013783">
    <property type="entry name" value="Ig-like_fold"/>
</dbReference>
<evidence type="ECO:0000256" key="3">
    <source>
        <dbReference type="ARBA" id="ARBA00022553"/>
    </source>
</evidence>
<dbReference type="InterPro" id="IPR027417">
    <property type="entry name" value="P-loop_NTPase"/>
</dbReference>
<dbReference type="InterPro" id="IPR052385">
    <property type="entry name" value="Obscurin/Obscurin-like_Reg"/>
</dbReference>
<dbReference type="Pfam" id="PF07679">
    <property type="entry name" value="I-set"/>
    <property type="match status" value="2"/>
</dbReference>
<dbReference type="Gene3D" id="1.10.10.10">
    <property type="entry name" value="Winged helix-like DNA-binding domain superfamily/Winged helix DNA-binding domain"/>
    <property type="match status" value="1"/>
</dbReference>
<evidence type="ECO:0000256" key="5">
    <source>
        <dbReference type="ARBA" id="ARBA00023157"/>
    </source>
</evidence>
<organism evidence="7 8">
    <name type="scientific">Mytilus edulis</name>
    <name type="common">Blue mussel</name>
    <dbReference type="NCBI Taxonomy" id="6550"/>
    <lineage>
        <taxon>Eukaryota</taxon>
        <taxon>Metazoa</taxon>
        <taxon>Spiralia</taxon>
        <taxon>Lophotrochozoa</taxon>
        <taxon>Mollusca</taxon>
        <taxon>Bivalvia</taxon>
        <taxon>Autobranchia</taxon>
        <taxon>Pteriomorphia</taxon>
        <taxon>Mytilida</taxon>
        <taxon>Mytiloidea</taxon>
        <taxon>Mytilidae</taxon>
        <taxon>Mytilinae</taxon>
        <taxon>Mytilus</taxon>
    </lineage>
</organism>
<evidence type="ECO:0000256" key="1">
    <source>
        <dbReference type="ARBA" id="ARBA00004496"/>
    </source>
</evidence>
<accession>A0A8S3QQW2</accession>
<name>A0A8S3QQW2_MYTED</name>
<evidence type="ECO:0000256" key="4">
    <source>
        <dbReference type="ARBA" id="ARBA00022737"/>
    </source>
</evidence>
<reference evidence="7" key="1">
    <citation type="submission" date="2021-03" db="EMBL/GenBank/DDBJ databases">
        <authorList>
            <person name="Bekaert M."/>
        </authorList>
    </citation>
    <scope>NUCLEOTIDE SEQUENCE</scope>
</reference>
<feature type="domain" description="Ig-like" evidence="6">
    <location>
        <begin position="313"/>
        <end position="402"/>
    </location>
</feature>
<keyword evidence="2" id="KW-0963">Cytoplasm</keyword>
<dbReference type="GO" id="GO:0005737">
    <property type="term" value="C:cytoplasm"/>
    <property type="evidence" value="ECO:0007669"/>
    <property type="project" value="UniProtKB-SubCell"/>
</dbReference>
<keyword evidence="8" id="KW-1185">Reference proteome</keyword>
<dbReference type="PROSITE" id="PS50835">
    <property type="entry name" value="IG_LIKE"/>
    <property type="match status" value="2"/>
</dbReference>